<accession>A0A6N7IXC1</accession>
<proteinExistence type="inferred from homology"/>
<evidence type="ECO:0000313" key="3">
    <source>
        <dbReference type="EMBL" id="MQN00931.1"/>
    </source>
</evidence>
<dbReference type="Proteomes" id="UP000460257">
    <property type="component" value="Unassembled WGS sequence"/>
</dbReference>
<feature type="domain" description="YbaK/aminoacyl-tRNA synthetase-associated" evidence="2">
    <location>
        <begin position="57"/>
        <end position="159"/>
    </location>
</feature>
<protein>
    <submittedName>
        <fullName evidence="3">Prolyl-tRNA synthetase associated domain-containing protein</fullName>
    </submittedName>
</protein>
<comment type="caution">
    <text evidence="3">The sequence shown here is derived from an EMBL/GenBank/DDBJ whole genome shotgun (WGS) entry which is preliminary data.</text>
</comment>
<dbReference type="Pfam" id="PF04073">
    <property type="entry name" value="tRNA_edit"/>
    <property type="match status" value="1"/>
</dbReference>
<evidence type="ECO:0000256" key="1">
    <source>
        <dbReference type="ARBA" id="ARBA00010201"/>
    </source>
</evidence>
<dbReference type="SUPFAM" id="SSF55826">
    <property type="entry name" value="YbaK/ProRS associated domain"/>
    <property type="match status" value="1"/>
</dbReference>
<dbReference type="EMBL" id="VOGC01000002">
    <property type="protein sequence ID" value="MQN00931.1"/>
    <property type="molecule type" value="Genomic_DNA"/>
</dbReference>
<dbReference type="PANTHER" id="PTHR31423">
    <property type="entry name" value="YBAK DOMAIN-CONTAINING PROTEIN"/>
    <property type="match status" value="1"/>
</dbReference>
<evidence type="ECO:0000259" key="2">
    <source>
        <dbReference type="Pfam" id="PF04073"/>
    </source>
</evidence>
<keyword evidence="4" id="KW-1185">Reference proteome</keyword>
<evidence type="ECO:0000313" key="4">
    <source>
        <dbReference type="Proteomes" id="UP000460257"/>
    </source>
</evidence>
<gene>
    <name evidence="3" type="ORF">FRC54_02915</name>
</gene>
<dbReference type="Gene3D" id="3.90.960.10">
    <property type="entry name" value="YbaK/aminoacyl-tRNA synthetase-associated domain"/>
    <property type="match status" value="1"/>
</dbReference>
<sequence length="177" mass="20192">MELYDGRPDDLSGREEKEIMVYDLLDSLGIKYKRTDHAPATTMEVCDVIDAVLDCLICKNLFLCNRQQTKFYLLMMPGHKQFKTKDLSKQINSARLSFAPEEKMEEFLDIKPGSVSIMGLMNDHDNNVQLLVDKDVLAEKYVGCHPCVNTSSLKILTSDVFGPYLKAVHHDYIEVEL</sequence>
<dbReference type="PANTHER" id="PTHR31423:SF3">
    <property type="entry name" value="PROLYL-TRNA SYNTHETASE ASSOCIATED DOMAIN-CONTAINING PROTEIN 1-RELATED"/>
    <property type="match status" value="1"/>
</dbReference>
<comment type="similarity">
    <text evidence="1">Belongs to the PRORSD1 family.</text>
</comment>
<name>A0A6N7IXC1_9FIRM</name>
<dbReference type="AlphaFoldDB" id="A0A6N7IXC1"/>
<dbReference type="GO" id="GO:0002161">
    <property type="term" value="F:aminoacyl-tRNA deacylase activity"/>
    <property type="evidence" value="ECO:0007669"/>
    <property type="project" value="InterPro"/>
</dbReference>
<dbReference type="CDD" id="cd04335">
    <property type="entry name" value="PrdX_deacylase"/>
    <property type="match status" value="1"/>
</dbReference>
<dbReference type="InterPro" id="IPR040285">
    <property type="entry name" value="ProX/PRXD1"/>
</dbReference>
<dbReference type="InterPro" id="IPR036754">
    <property type="entry name" value="YbaK/aa-tRNA-synt-asso_dom_sf"/>
</dbReference>
<dbReference type="InterPro" id="IPR007214">
    <property type="entry name" value="YbaK/aa-tRNA-synth-assoc-dom"/>
</dbReference>
<organism evidence="3 4">
    <name type="scientific">Candidatus Weimeria bifida</name>
    <dbReference type="NCBI Taxonomy" id="2599074"/>
    <lineage>
        <taxon>Bacteria</taxon>
        <taxon>Bacillati</taxon>
        <taxon>Bacillota</taxon>
        <taxon>Clostridia</taxon>
        <taxon>Lachnospirales</taxon>
        <taxon>Lachnospiraceae</taxon>
        <taxon>Candidatus Weimeria</taxon>
    </lineage>
</organism>
<dbReference type="GO" id="GO:0004812">
    <property type="term" value="F:aminoacyl-tRNA ligase activity"/>
    <property type="evidence" value="ECO:0007669"/>
    <property type="project" value="UniProtKB-KW"/>
</dbReference>
<reference evidence="3" key="1">
    <citation type="journal article" date="2020" name="Appl. Environ. Microbiol.">
        <title>Medium-Chain Fatty Acid Synthesis by 'Candidatus Weimeria bifida' gen. nov., sp. nov., and 'Candidatus Pseudoramibacter fermentans' sp. nov.</title>
        <authorList>
            <person name="Scarborough M.J."/>
            <person name="Myers K.S."/>
            <person name="Donohue T.J."/>
            <person name="Noguera D.R."/>
        </authorList>
    </citation>
    <scope>NUCLEOTIDE SEQUENCE</scope>
    <source>
        <strain evidence="3">LCO1.1</strain>
    </source>
</reference>